<evidence type="ECO:0000259" key="2">
    <source>
        <dbReference type="PROSITE" id="PS51903"/>
    </source>
</evidence>
<evidence type="ECO:0000313" key="4">
    <source>
        <dbReference type="Proteomes" id="UP000640489"/>
    </source>
</evidence>
<name>A0A930V7M7_9ACTN</name>
<keyword evidence="1" id="KW-0677">Repeat</keyword>
<dbReference type="Pfam" id="PF02861">
    <property type="entry name" value="Clp_N"/>
    <property type="match status" value="2"/>
</dbReference>
<feature type="domain" description="Clp R" evidence="2">
    <location>
        <begin position="2"/>
        <end position="186"/>
    </location>
</feature>
<comment type="caution">
    <text evidence="3">The sequence shown here is derived from an EMBL/GenBank/DDBJ whole genome shotgun (WGS) entry which is preliminary data.</text>
</comment>
<keyword evidence="3" id="KW-0378">Hydrolase</keyword>
<dbReference type="InterPro" id="IPR036628">
    <property type="entry name" value="Clp_N_dom_sf"/>
</dbReference>
<dbReference type="GO" id="GO:0006508">
    <property type="term" value="P:proteolysis"/>
    <property type="evidence" value="ECO:0007669"/>
    <property type="project" value="UniProtKB-KW"/>
</dbReference>
<protein>
    <submittedName>
        <fullName evidence="3">Clp protease</fullName>
    </submittedName>
</protein>
<dbReference type="GO" id="GO:0008233">
    <property type="term" value="F:peptidase activity"/>
    <property type="evidence" value="ECO:0007669"/>
    <property type="project" value="UniProtKB-KW"/>
</dbReference>
<dbReference type="RefSeq" id="WP_194705505.1">
    <property type="nucleotide sequence ID" value="NZ_JADKPN010000001.1"/>
</dbReference>
<dbReference type="InterPro" id="IPR004176">
    <property type="entry name" value="Clp_R_N"/>
</dbReference>
<keyword evidence="4" id="KW-1185">Reference proteome</keyword>
<dbReference type="Proteomes" id="UP000640489">
    <property type="component" value="Unassembled WGS sequence"/>
</dbReference>
<sequence length="187" mass="20497">MLERFTRNARDVVLRAHEAARAAGAAEVLPAHLFVTLVDTDGTLAVNVLEDLGATREEVRRVVRGLTGHRPMGLSTDDAEALRLLGIDLDDVMRRIDRDLGGAAENETTGPRKVRHARPRFAKASKKVLELSLREAIRLGDGFIGSEHILLGLLRAADPVVIGTLEAFDLKPEDVRRAVEEAERRTG</sequence>
<organism evidence="3 4">
    <name type="scientific">Nocardioides islandensis</name>
    <dbReference type="NCBI Taxonomy" id="433663"/>
    <lineage>
        <taxon>Bacteria</taxon>
        <taxon>Bacillati</taxon>
        <taxon>Actinomycetota</taxon>
        <taxon>Actinomycetes</taxon>
        <taxon>Propionibacteriales</taxon>
        <taxon>Nocardioidaceae</taxon>
        <taxon>Nocardioides</taxon>
    </lineage>
</organism>
<proteinExistence type="predicted"/>
<evidence type="ECO:0000256" key="1">
    <source>
        <dbReference type="PROSITE-ProRule" id="PRU01251"/>
    </source>
</evidence>
<evidence type="ECO:0000313" key="3">
    <source>
        <dbReference type="EMBL" id="MBF4762379.1"/>
    </source>
</evidence>
<dbReference type="SUPFAM" id="SSF81923">
    <property type="entry name" value="Double Clp-N motif"/>
    <property type="match status" value="1"/>
</dbReference>
<dbReference type="AlphaFoldDB" id="A0A930V7M7"/>
<dbReference type="Gene3D" id="1.10.1780.10">
    <property type="entry name" value="Clp, N-terminal domain"/>
    <property type="match status" value="2"/>
</dbReference>
<accession>A0A930V7M7</accession>
<reference evidence="3" key="1">
    <citation type="submission" date="2020-11" db="EMBL/GenBank/DDBJ databases">
        <title>Nocardioides sp. nov., isolated from Soil of Cynanchum wilfordii Hemsley rhizosphere.</title>
        <authorList>
            <person name="Lee J.-S."/>
            <person name="Suh M.K."/>
            <person name="Kim J.-S."/>
        </authorList>
    </citation>
    <scope>NUCLEOTIDE SEQUENCE</scope>
    <source>
        <strain evidence="3">KCTC 19275</strain>
    </source>
</reference>
<gene>
    <name evidence="3" type="ORF">ISU07_04520</name>
</gene>
<dbReference type="PROSITE" id="PS51903">
    <property type="entry name" value="CLP_R"/>
    <property type="match status" value="1"/>
</dbReference>
<keyword evidence="3" id="KW-0645">Protease</keyword>
<dbReference type="EMBL" id="JADKPN010000001">
    <property type="protein sequence ID" value="MBF4762379.1"/>
    <property type="molecule type" value="Genomic_DNA"/>
</dbReference>